<feature type="transmembrane region" description="Helical" evidence="2">
    <location>
        <begin position="51"/>
        <end position="70"/>
    </location>
</feature>
<evidence type="ECO:0000313" key="4">
    <source>
        <dbReference type="Proteomes" id="UP001341281"/>
    </source>
</evidence>
<reference evidence="3 4" key="1">
    <citation type="submission" date="2024-02" db="EMBL/GenBank/DDBJ databases">
        <title>High-quality chromosome-scale genome assembly of Pensacola bahiagrass (Paspalum notatum Flugge var. saurae).</title>
        <authorList>
            <person name="Vega J.M."/>
            <person name="Podio M."/>
            <person name="Orjuela J."/>
            <person name="Siena L.A."/>
            <person name="Pessino S.C."/>
            <person name="Combes M.C."/>
            <person name="Mariac C."/>
            <person name="Albertini E."/>
            <person name="Pupilli F."/>
            <person name="Ortiz J.P.A."/>
            <person name="Leblanc O."/>
        </authorList>
    </citation>
    <scope>NUCLEOTIDE SEQUENCE [LARGE SCALE GENOMIC DNA]</scope>
    <source>
        <strain evidence="3">R1</strain>
        <tissue evidence="3">Leaf</tissue>
    </source>
</reference>
<keyword evidence="2" id="KW-1133">Transmembrane helix</keyword>
<feature type="region of interest" description="Disordered" evidence="1">
    <location>
        <begin position="101"/>
        <end position="135"/>
    </location>
</feature>
<evidence type="ECO:0000256" key="2">
    <source>
        <dbReference type="SAM" id="Phobius"/>
    </source>
</evidence>
<proteinExistence type="predicted"/>
<evidence type="ECO:0000256" key="1">
    <source>
        <dbReference type="SAM" id="MobiDB-lite"/>
    </source>
</evidence>
<organism evidence="3 4">
    <name type="scientific">Paspalum notatum var. saurae</name>
    <dbReference type="NCBI Taxonomy" id="547442"/>
    <lineage>
        <taxon>Eukaryota</taxon>
        <taxon>Viridiplantae</taxon>
        <taxon>Streptophyta</taxon>
        <taxon>Embryophyta</taxon>
        <taxon>Tracheophyta</taxon>
        <taxon>Spermatophyta</taxon>
        <taxon>Magnoliopsida</taxon>
        <taxon>Liliopsida</taxon>
        <taxon>Poales</taxon>
        <taxon>Poaceae</taxon>
        <taxon>PACMAD clade</taxon>
        <taxon>Panicoideae</taxon>
        <taxon>Andropogonodae</taxon>
        <taxon>Paspaleae</taxon>
        <taxon>Paspalinae</taxon>
        <taxon>Paspalum</taxon>
    </lineage>
</organism>
<dbReference type="AlphaFoldDB" id="A0AAQ3UK03"/>
<keyword evidence="4" id="KW-1185">Reference proteome</keyword>
<dbReference type="Proteomes" id="UP001341281">
    <property type="component" value="Chromosome 09"/>
</dbReference>
<protein>
    <submittedName>
        <fullName evidence="3">Uncharacterized protein</fullName>
    </submittedName>
</protein>
<dbReference type="EMBL" id="CP144753">
    <property type="protein sequence ID" value="WVZ93406.1"/>
    <property type="molecule type" value="Genomic_DNA"/>
</dbReference>
<sequence length="188" mass="19917">MGRLSSPSRRRPPLPSAPAPPRERAASGMRPALPNADRAGLQRELPVSLRVPQALGSLVFPTLLIVVFSLRLMRTMRAIHPGGGSGPSLGISQAAAATLLPGSRRQRQASSPTPTRQHGLPSGTRAAAAPISPAPGDGSPLLSLPMFPLRFNSECSVRTPSPADRESALPFLPSPTRRRRLLPSCRHC</sequence>
<gene>
    <name evidence="3" type="ORF">U9M48_039386</name>
</gene>
<accession>A0AAQ3UK03</accession>
<name>A0AAQ3UK03_PASNO</name>
<feature type="region of interest" description="Disordered" evidence="1">
    <location>
        <begin position="1"/>
        <end position="34"/>
    </location>
</feature>
<evidence type="ECO:0000313" key="3">
    <source>
        <dbReference type="EMBL" id="WVZ93406.1"/>
    </source>
</evidence>
<keyword evidence="2" id="KW-0812">Transmembrane</keyword>
<keyword evidence="2" id="KW-0472">Membrane</keyword>